<proteinExistence type="predicted"/>
<dbReference type="GO" id="GO:0000785">
    <property type="term" value="C:chromatin"/>
    <property type="evidence" value="ECO:0007669"/>
    <property type="project" value="TreeGrafter"/>
</dbReference>
<dbReference type="GO" id="GO:0007062">
    <property type="term" value="P:sister chromatid cohesion"/>
    <property type="evidence" value="ECO:0007669"/>
    <property type="project" value="UniProtKB-ARBA"/>
</dbReference>
<reference evidence="3" key="1">
    <citation type="submission" date="2016-02" db="EMBL/GenBank/DDBJ databases">
        <title>Comparative genomics of biotechnologically important yeasts.</title>
        <authorList>
            <consortium name="DOE Joint Genome Institute"/>
            <person name="Riley R."/>
            <person name="Haridas S."/>
            <person name="Wolfe K.H."/>
            <person name="Lopes M.R."/>
            <person name="Hittinger C.T."/>
            <person name="Goker M."/>
            <person name="Salamov A."/>
            <person name="Wisecaver J."/>
            <person name="Long T.M."/>
            <person name="Aerts A.L."/>
            <person name="Barry K."/>
            <person name="Choi C."/>
            <person name="Clum A."/>
            <person name="Coughlan A.Y."/>
            <person name="Deshpande S."/>
            <person name="Douglass A.P."/>
            <person name="Hanson S.J."/>
            <person name="Klenk H.-P."/>
            <person name="Labutti K."/>
            <person name="Lapidus A."/>
            <person name="Lindquist E."/>
            <person name="Lipzen A."/>
            <person name="Meier-Kolthoff J.P."/>
            <person name="Ohm R.A."/>
            <person name="Otillar R.P."/>
            <person name="Pangilinan J."/>
            <person name="Peng Y."/>
            <person name="Rokas A."/>
            <person name="Rosa C.A."/>
            <person name="Scheuner C."/>
            <person name="Sibirny A.A."/>
            <person name="Slot J.C."/>
            <person name="Stielow J.B."/>
            <person name="Sun H."/>
            <person name="Kurtzman C.P."/>
            <person name="Blackwell M."/>
            <person name="Jeffries T.W."/>
            <person name="Grigoriev I.V."/>
        </authorList>
    </citation>
    <scope>NUCLEOTIDE SEQUENCE [LARGE SCALE GENOMIC DNA]</scope>
    <source>
        <strain evidence="3">NRRL Y-17796</strain>
    </source>
</reference>
<dbReference type="GO" id="GO:0008278">
    <property type="term" value="C:cohesin complex"/>
    <property type="evidence" value="ECO:0007669"/>
    <property type="project" value="TreeGrafter"/>
</dbReference>
<dbReference type="Proteomes" id="UP000095023">
    <property type="component" value="Unassembled WGS sequence"/>
</dbReference>
<dbReference type="Pfam" id="PF21581">
    <property type="entry name" value="SCD"/>
    <property type="match status" value="1"/>
</dbReference>
<dbReference type="GO" id="GO:0005634">
    <property type="term" value="C:nucleus"/>
    <property type="evidence" value="ECO:0007669"/>
    <property type="project" value="TreeGrafter"/>
</dbReference>
<dbReference type="OrthoDB" id="498590at2759"/>
<evidence type="ECO:0000313" key="3">
    <source>
        <dbReference type="Proteomes" id="UP000095023"/>
    </source>
</evidence>
<dbReference type="PANTHER" id="PTHR11199">
    <property type="entry name" value="STROMAL ANTIGEN"/>
    <property type="match status" value="1"/>
</dbReference>
<dbReference type="Pfam" id="PF08514">
    <property type="entry name" value="STAG"/>
    <property type="match status" value="1"/>
</dbReference>
<name>A0A1E4TJL2_9ASCO</name>
<dbReference type="InterPro" id="IPR020839">
    <property type="entry name" value="SCD"/>
</dbReference>
<dbReference type="InterPro" id="IPR016024">
    <property type="entry name" value="ARM-type_fold"/>
</dbReference>
<dbReference type="PANTHER" id="PTHR11199:SF0">
    <property type="entry name" value="LD34181P-RELATED"/>
    <property type="match status" value="1"/>
</dbReference>
<keyword evidence="3" id="KW-1185">Reference proteome</keyword>
<evidence type="ECO:0000313" key="2">
    <source>
        <dbReference type="EMBL" id="ODV91945.1"/>
    </source>
</evidence>
<feature type="domain" description="SCD" evidence="1">
    <location>
        <begin position="264"/>
        <end position="346"/>
    </location>
</feature>
<organism evidence="2 3">
    <name type="scientific">Tortispora caseinolytica NRRL Y-17796</name>
    <dbReference type="NCBI Taxonomy" id="767744"/>
    <lineage>
        <taxon>Eukaryota</taxon>
        <taxon>Fungi</taxon>
        <taxon>Dikarya</taxon>
        <taxon>Ascomycota</taxon>
        <taxon>Saccharomycotina</taxon>
        <taxon>Trigonopsidomycetes</taxon>
        <taxon>Trigonopsidales</taxon>
        <taxon>Trigonopsidaceae</taxon>
        <taxon>Tortispora</taxon>
    </lineage>
</organism>
<accession>A0A1E4TJL2</accession>
<dbReference type="SUPFAM" id="SSF48371">
    <property type="entry name" value="ARM repeat"/>
    <property type="match status" value="1"/>
</dbReference>
<protein>
    <recommendedName>
        <fullName evidence="1">SCD domain-containing protein</fullName>
    </recommendedName>
</protein>
<dbReference type="InterPro" id="IPR011989">
    <property type="entry name" value="ARM-like"/>
</dbReference>
<sequence length="878" mass="97529">MSSVADVPIPMRKVVHTRSRDAIAVDMSGDNDDHTYGVKKRKTVHARVANDQIDESHPTPAPANNLIAALDATKRNWSSLLKNWINSDEDDRATTFANFLLLAAGCPYTGLIDSATTESSDLVEEQLEKARVHVQRKGLRSNPRYPASKLTDMGSHLVAQMYVTGKLDPESLIMDSVLTWLHAMCRSSVRQFRHVSTSVLLGILEKLAYYRSSLVSTTVNLQEKLESQTPNSASRSTASQQIADNEAIIDVLHKLIDDILHHAFTLRCRDVDPKIRAACLTSLGKCMTVDPSHILTAENIKYLAWGLSDPAREARKAAIEALEDAFSESSESIDLLELYSKSILRCAFDAGFNDIRIPAISLLSKIYTSSDLDPHSENYYFHLLFDDSESVRDATARAILSSNEQLMSVSDADDSIWRETFRLLSDIHEHIGSLTNRSAYALDETENIEIPVDTLLPSVSTLAMASLIKMSIDSFSWTSLIVDALTHTKEFLGTLSETPQEIYFLQIINGFIKVCTTHTALLERSGVANEDYTSAINLISKEQVTLHEYITHSSAKAVELANMLVLLPSNVLSSEEVAEIFPKICQMPISFENNTVYAAATHAILQMKSRAMTTSTGEAALGRLIESTVAWVLKVLEAVMDPDNVNGVHNALVRARYLSEIVDLKFVKDDLQLLQFALHYVHNSEDRNVNSLAIDIVGLMKYCLLWETARDVEKDGEVTDSSKELMRDMLAEIEENMGTLIKNVKEDKHAYPEWLAGWCGGIGKSIVSMLVLNNGYDMGYSSENLESLLIELYELVEAPALAISATNLRNKKKNKEDVPIQFRESTVTAANEALFSYGAMLEGAYKMNIVSIKVHERIFENIRTLGSAYAKTLQSVGL</sequence>
<gene>
    <name evidence="2" type="ORF">CANCADRAFT_534</name>
</gene>
<dbReference type="AlphaFoldDB" id="A0A1E4TJL2"/>
<dbReference type="InterPro" id="IPR013721">
    <property type="entry name" value="STAG"/>
</dbReference>
<dbReference type="EMBL" id="KV453841">
    <property type="protein sequence ID" value="ODV91945.1"/>
    <property type="molecule type" value="Genomic_DNA"/>
</dbReference>
<evidence type="ECO:0000259" key="1">
    <source>
        <dbReference type="PROSITE" id="PS51425"/>
    </source>
</evidence>
<dbReference type="PROSITE" id="PS51425">
    <property type="entry name" value="SCD"/>
    <property type="match status" value="1"/>
</dbReference>
<dbReference type="Gene3D" id="1.25.10.10">
    <property type="entry name" value="Leucine-rich Repeat Variant"/>
    <property type="match status" value="1"/>
</dbReference>
<dbReference type="GO" id="GO:0003682">
    <property type="term" value="F:chromatin binding"/>
    <property type="evidence" value="ECO:0007669"/>
    <property type="project" value="TreeGrafter"/>
</dbReference>
<dbReference type="InterPro" id="IPR039662">
    <property type="entry name" value="Cohesin_Scc3/SA"/>
</dbReference>